<reference evidence="2" key="1">
    <citation type="submission" date="2019-05" db="EMBL/GenBank/DDBJ databases">
        <title>Complete genome sequence of multidrug resistant Acinetonacter baumannii.</title>
        <authorList>
            <person name="Wachino J."/>
        </authorList>
    </citation>
    <scope>NUCLEOTIDE SEQUENCE</scope>
    <source>
        <strain evidence="2">NU-60</strain>
    </source>
</reference>
<feature type="transmembrane region" description="Helical" evidence="1">
    <location>
        <begin position="198"/>
        <end position="220"/>
    </location>
</feature>
<feature type="transmembrane region" description="Helical" evidence="1">
    <location>
        <begin position="336"/>
        <end position="358"/>
    </location>
</feature>
<keyword evidence="1" id="KW-0472">Membrane</keyword>
<gene>
    <name evidence="2" type="ORF">NU60_08130</name>
</gene>
<organism evidence="2">
    <name type="scientific">Acinetobacter baumannii</name>
    <dbReference type="NCBI Taxonomy" id="470"/>
    <lineage>
        <taxon>Bacteria</taxon>
        <taxon>Pseudomonadati</taxon>
        <taxon>Pseudomonadota</taxon>
        <taxon>Gammaproteobacteria</taxon>
        <taxon>Moraxellales</taxon>
        <taxon>Moraxellaceae</taxon>
        <taxon>Acinetobacter</taxon>
        <taxon>Acinetobacter calcoaceticus/baumannii complex</taxon>
    </lineage>
</organism>
<dbReference type="EMBL" id="AP019685">
    <property type="protein sequence ID" value="BBK04865.1"/>
    <property type="molecule type" value="Genomic_DNA"/>
</dbReference>
<proteinExistence type="predicted"/>
<dbReference type="AlphaFoldDB" id="A0A4P2WXI2"/>
<name>A0A4P2WXI2_ACIBA</name>
<sequence>MYTITMNTDVVELKTINEVGLPLDPETFSRVILDFLGRKENLSYKSHDNFIINLEDISQFNHILNSKISYQKNIILEHFSINFGYSDGTFREINGSEALSKFLETRSIDTTSINLNWKIIIKFDHSPTIETQEIDLLFISSIEKKINDEDFSYIELSINHTNQSWALDILSAFKDKINEIAIKPSILKEKYNKITDNLFFATIVPMFFIVLGLGLTIPVAQNETQRLRQDLVQYNLKQNYKDDLSKVVGLLNITTLERSELKELGTKNKEIEKIIEKNQKNVALHLTLIVLLFIIPFVVRKYIKYSINYFNHKSFILVNNYSQRKLQKYKDDKSKITYIGFTVFVTSITFSILASVIFKVLDALVF</sequence>
<accession>A0A4P2WXI2</accession>
<protein>
    <submittedName>
        <fullName evidence="2">Uncharacterized protein</fullName>
    </submittedName>
</protein>
<keyword evidence="1" id="KW-1133">Transmembrane helix</keyword>
<keyword evidence="1" id="KW-0812">Transmembrane</keyword>
<evidence type="ECO:0000256" key="1">
    <source>
        <dbReference type="SAM" id="Phobius"/>
    </source>
</evidence>
<evidence type="ECO:0000313" key="2">
    <source>
        <dbReference type="EMBL" id="BBK04865.1"/>
    </source>
</evidence>
<feature type="transmembrane region" description="Helical" evidence="1">
    <location>
        <begin position="282"/>
        <end position="299"/>
    </location>
</feature>